<proteinExistence type="predicted"/>
<dbReference type="Gene3D" id="3.40.570.10">
    <property type="entry name" value="Extracellular Endonuclease, subunit A"/>
    <property type="match status" value="1"/>
</dbReference>
<dbReference type="InterPro" id="IPR039015">
    <property type="entry name" value="ENDOD1"/>
</dbReference>
<gene>
    <name evidence="3" type="ORF">N310_06367</name>
</gene>
<evidence type="ECO:0000313" key="3">
    <source>
        <dbReference type="EMBL" id="KFP85165.1"/>
    </source>
</evidence>
<dbReference type="InterPro" id="IPR044925">
    <property type="entry name" value="His-Me_finger_sf"/>
</dbReference>
<dbReference type="Pfam" id="PF01223">
    <property type="entry name" value="Endonuclease_NS"/>
    <property type="match status" value="1"/>
</dbReference>
<keyword evidence="3" id="KW-0540">Nuclease</keyword>
<dbReference type="PANTHER" id="PTHR21472">
    <property type="entry name" value="ENDONUCLEASE DOMAIN-CONTAINING 1 PROTEIN ENDOD1"/>
    <property type="match status" value="1"/>
</dbReference>
<name>A0A091P0L1_9PASS</name>
<feature type="domain" description="DNA/RNA non-specific endonuclease/pyrophosphatase/phosphodiesterase" evidence="2">
    <location>
        <begin position="43"/>
        <end position="248"/>
    </location>
</feature>
<feature type="non-terminal residue" evidence="3">
    <location>
        <position position="1"/>
    </location>
</feature>
<dbReference type="GO" id="GO:0004519">
    <property type="term" value="F:endonuclease activity"/>
    <property type="evidence" value="ECO:0007669"/>
    <property type="project" value="UniProtKB-KW"/>
</dbReference>
<feature type="non-terminal residue" evidence="3">
    <location>
        <position position="261"/>
    </location>
</feature>
<dbReference type="GO" id="GO:0003676">
    <property type="term" value="F:nucleic acid binding"/>
    <property type="evidence" value="ECO:0007669"/>
    <property type="project" value="InterPro"/>
</dbReference>
<keyword evidence="3" id="KW-0255">Endonuclease</keyword>
<dbReference type="Proteomes" id="UP000053537">
    <property type="component" value="Unassembled WGS sequence"/>
</dbReference>
<dbReference type="GO" id="GO:0016787">
    <property type="term" value="F:hydrolase activity"/>
    <property type="evidence" value="ECO:0007669"/>
    <property type="project" value="InterPro"/>
</dbReference>
<protein>
    <submittedName>
        <fullName evidence="3">Endonuclease domain-containing 1 protein</fullName>
    </submittedName>
</protein>
<reference evidence="3 4" key="1">
    <citation type="submission" date="2014-04" db="EMBL/GenBank/DDBJ databases">
        <title>Genome evolution of avian class.</title>
        <authorList>
            <person name="Zhang G."/>
            <person name="Li C."/>
        </authorList>
    </citation>
    <scope>NUCLEOTIDE SEQUENCE [LARGE SCALE GENOMIC DNA]</scope>
    <source>
        <strain evidence="3">BGI_N310</strain>
    </source>
</reference>
<evidence type="ECO:0000259" key="2">
    <source>
        <dbReference type="SMART" id="SM00892"/>
    </source>
</evidence>
<sequence length="261" mass="29014">WLGHSEVVRSLATSCPQFFYKGMVPKTGLEPPNPAEICQHYNNQYQFATLYDTARRIPVYSAYIYEPGAAKRSQGWLIEPQLVNPKYSKSMETENNLLNREDINIQDIGSSQATTQDYVGLKGLTRGHMNPSGHHSNFTSKKATFTLTNIVPQNDKLNSGAWSRYEVSTMAKKSKGCTTTYVITGAVPGNTNIANGRVNTPSHIWSSACCVTKSKLVAWAGIAENNKDKVQQISLGDLEKMLSNLYTRGRVSLFHSDCPRQ</sequence>
<dbReference type="SMART" id="SM00892">
    <property type="entry name" value="Endonuclease_NS"/>
    <property type="match status" value="1"/>
</dbReference>
<accession>A0A091P0L1</accession>
<evidence type="ECO:0000313" key="4">
    <source>
        <dbReference type="Proteomes" id="UP000053537"/>
    </source>
</evidence>
<dbReference type="InterPro" id="IPR020821">
    <property type="entry name" value="ENPP1-3/EXOG-like_nuc-like"/>
</dbReference>
<dbReference type="PANTHER" id="PTHR21472:SF26">
    <property type="entry name" value="ENDONUCLEASE DOMAIN CONTAINING 1"/>
    <property type="match status" value="1"/>
</dbReference>
<dbReference type="SUPFAM" id="SSF54060">
    <property type="entry name" value="His-Me finger endonucleases"/>
    <property type="match status" value="1"/>
</dbReference>
<keyword evidence="4" id="KW-1185">Reference proteome</keyword>
<dbReference type="InterPro" id="IPR044929">
    <property type="entry name" value="DNA/RNA_non-sp_Endonuclease_sf"/>
</dbReference>
<keyword evidence="3" id="KW-0378">Hydrolase</keyword>
<dbReference type="AlphaFoldDB" id="A0A091P0L1"/>
<organism evidence="3 4">
    <name type="scientific">Acanthisitta chloris</name>
    <name type="common">rifleman</name>
    <dbReference type="NCBI Taxonomy" id="57068"/>
    <lineage>
        <taxon>Eukaryota</taxon>
        <taxon>Metazoa</taxon>
        <taxon>Chordata</taxon>
        <taxon>Craniata</taxon>
        <taxon>Vertebrata</taxon>
        <taxon>Euteleostomi</taxon>
        <taxon>Archelosauria</taxon>
        <taxon>Archosauria</taxon>
        <taxon>Dinosauria</taxon>
        <taxon>Saurischia</taxon>
        <taxon>Theropoda</taxon>
        <taxon>Coelurosauria</taxon>
        <taxon>Aves</taxon>
        <taxon>Neognathae</taxon>
        <taxon>Neoaves</taxon>
        <taxon>Telluraves</taxon>
        <taxon>Australaves</taxon>
        <taxon>Passeriformes</taxon>
        <taxon>Acanthisittidae</taxon>
        <taxon>Acanthisitta</taxon>
    </lineage>
</organism>
<dbReference type="SMART" id="SM00477">
    <property type="entry name" value="NUC"/>
    <property type="match status" value="1"/>
</dbReference>
<dbReference type="EMBL" id="KK843049">
    <property type="protein sequence ID" value="KFP85165.1"/>
    <property type="molecule type" value="Genomic_DNA"/>
</dbReference>
<evidence type="ECO:0000259" key="1">
    <source>
        <dbReference type="SMART" id="SM00477"/>
    </source>
</evidence>
<dbReference type="InterPro" id="IPR001604">
    <property type="entry name" value="Endo_G_ENPP1-like_dom"/>
</dbReference>
<dbReference type="GO" id="GO:0046872">
    <property type="term" value="F:metal ion binding"/>
    <property type="evidence" value="ECO:0007669"/>
    <property type="project" value="InterPro"/>
</dbReference>
<feature type="domain" description="ENPP1-3/EXOG-like endonuclease/phosphodiesterase" evidence="1">
    <location>
        <begin position="44"/>
        <end position="253"/>
    </location>
</feature>